<feature type="transmembrane region" description="Helical" evidence="8">
    <location>
        <begin position="12"/>
        <end position="35"/>
    </location>
</feature>
<feature type="transmembrane region" description="Helical" evidence="8">
    <location>
        <begin position="241"/>
        <end position="259"/>
    </location>
</feature>
<evidence type="ECO:0000256" key="6">
    <source>
        <dbReference type="ARBA" id="ARBA00022989"/>
    </source>
</evidence>
<feature type="transmembrane region" description="Helical" evidence="8">
    <location>
        <begin position="367"/>
        <end position="385"/>
    </location>
</feature>
<dbReference type="InterPro" id="IPR036259">
    <property type="entry name" value="MFS_trans_sf"/>
</dbReference>
<keyword evidence="11" id="KW-1185">Reference proteome</keyword>
<protein>
    <submittedName>
        <fullName evidence="10">DHA2 family efflux MFS transporter permease subunit</fullName>
    </submittedName>
</protein>
<feature type="domain" description="Major facilitator superfamily (MFS) profile" evidence="9">
    <location>
        <begin position="1"/>
        <end position="390"/>
    </location>
</feature>
<dbReference type="Gene3D" id="1.20.1250.20">
    <property type="entry name" value="MFS general substrate transporter like domains"/>
    <property type="match status" value="1"/>
</dbReference>
<comment type="caution">
    <text evidence="10">The sequence shown here is derived from an EMBL/GenBank/DDBJ whole genome shotgun (WGS) entry which is preliminary data.</text>
</comment>
<comment type="similarity">
    <text evidence="2">Belongs to the major facilitator superfamily. EmrB family.</text>
</comment>
<keyword evidence="4" id="KW-1003">Cell membrane</keyword>
<evidence type="ECO:0000313" key="10">
    <source>
        <dbReference type="EMBL" id="MFK0522046.1"/>
    </source>
</evidence>
<dbReference type="RefSeq" id="WP_402872940.1">
    <property type="nucleotide sequence ID" value="NZ_JBIYSL010000001.1"/>
</dbReference>
<gene>
    <name evidence="10" type="ORF">ACINKY_07505</name>
</gene>
<feature type="transmembrane region" description="Helical" evidence="8">
    <location>
        <begin position="106"/>
        <end position="126"/>
    </location>
</feature>
<dbReference type="InterPro" id="IPR004638">
    <property type="entry name" value="EmrB-like"/>
</dbReference>
<evidence type="ECO:0000256" key="5">
    <source>
        <dbReference type="ARBA" id="ARBA00022692"/>
    </source>
</evidence>
<dbReference type="SUPFAM" id="SSF103473">
    <property type="entry name" value="MFS general substrate transporter"/>
    <property type="match status" value="1"/>
</dbReference>
<evidence type="ECO:0000313" key="11">
    <source>
        <dbReference type="Proteomes" id="UP001618531"/>
    </source>
</evidence>
<feature type="transmembrane region" description="Helical" evidence="8">
    <location>
        <begin position="138"/>
        <end position="155"/>
    </location>
</feature>
<feature type="transmembrane region" description="Helical" evidence="8">
    <location>
        <begin position="47"/>
        <end position="68"/>
    </location>
</feature>
<evidence type="ECO:0000256" key="4">
    <source>
        <dbReference type="ARBA" id="ARBA00022475"/>
    </source>
</evidence>
<accession>A0ABW8HQW6</accession>
<proteinExistence type="inferred from homology"/>
<dbReference type="InterPro" id="IPR020846">
    <property type="entry name" value="MFS_dom"/>
</dbReference>
<dbReference type="Pfam" id="PF07690">
    <property type="entry name" value="MFS_1"/>
    <property type="match status" value="1"/>
</dbReference>
<keyword evidence="6 8" id="KW-1133">Transmembrane helix</keyword>
<keyword evidence="5 8" id="KW-0812">Transmembrane</keyword>
<dbReference type="PANTHER" id="PTHR42718:SF9">
    <property type="entry name" value="MAJOR FACILITATOR SUPERFAMILY MULTIDRUG TRANSPORTER MFSC"/>
    <property type="match status" value="1"/>
</dbReference>
<evidence type="ECO:0000256" key="7">
    <source>
        <dbReference type="ARBA" id="ARBA00023136"/>
    </source>
</evidence>
<reference evidence="10 11" key="1">
    <citation type="submission" date="2024-11" db="EMBL/GenBank/DDBJ databases">
        <title>Identification and Characterization of a Novel Fosfomycin Bacillithiol Transferase FosB8 in Paenibacillus illinoisensis.</title>
        <authorList>
            <person name="Lu W."/>
        </authorList>
    </citation>
    <scope>NUCLEOTIDE SEQUENCE [LARGE SCALE GENOMIC DNA]</scope>
    <source>
        <strain evidence="10 11">WP77</strain>
    </source>
</reference>
<keyword evidence="7 8" id="KW-0472">Membrane</keyword>
<keyword evidence="3" id="KW-0813">Transport</keyword>
<feature type="transmembrane region" description="Helical" evidence="8">
    <location>
        <begin position="175"/>
        <end position="200"/>
    </location>
</feature>
<evidence type="ECO:0000259" key="9">
    <source>
        <dbReference type="PROSITE" id="PS50850"/>
    </source>
</evidence>
<evidence type="ECO:0000256" key="8">
    <source>
        <dbReference type="SAM" id="Phobius"/>
    </source>
</evidence>
<dbReference type="NCBIfam" id="TIGR00711">
    <property type="entry name" value="efflux_EmrB"/>
    <property type="match status" value="1"/>
</dbReference>
<dbReference type="Proteomes" id="UP001618531">
    <property type="component" value="Unassembled WGS sequence"/>
</dbReference>
<organism evidence="10 11">
    <name type="scientific">Paenibacillus illinoisensis</name>
    <dbReference type="NCBI Taxonomy" id="59845"/>
    <lineage>
        <taxon>Bacteria</taxon>
        <taxon>Bacillati</taxon>
        <taxon>Bacillota</taxon>
        <taxon>Bacilli</taxon>
        <taxon>Bacillales</taxon>
        <taxon>Paenibacillaceae</taxon>
        <taxon>Paenibacillus</taxon>
    </lineage>
</organism>
<comment type="subcellular location">
    <subcellularLocation>
        <location evidence="1">Cell membrane</location>
        <topology evidence="1">Multi-pass membrane protein</topology>
    </subcellularLocation>
</comment>
<dbReference type="PRINTS" id="PR01036">
    <property type="entry name" value="TCRTETB"/>
</dbReference>
<evidence type="ECO:0000256" key="3">
    <source>
        <dbReference type="ARBA" id="ARBA00022448"/>
    </source>
</evidence>
<dbReference type="EMBL" id="JBIYSL010000001">
    <property type="protein sequence ID" value="MFK0522046.1"/>
    <property type="molecule type" value="Genomic_DNA"/>
</dbReference>
<dbReference type="PROSITE" id="PS50850">
    <property type="entry name" value="MFS"/>
    <property type="match status" value="1"/>
</dbReference>
<sequence length="398" mass="42791">MLGGFTPSFTVLLVARVVQALGASLIMPLLMNIVFKAFPQEKRGKAMGLFGLVLIFAPAIGPTLAGLILKVADWPALFHMVWPVTLIVFIFAYMKLEKDKETQPGKIDVLSVILSVIGFGVTIYGFSSIGKSGWGDPIVITSLVIGVLGIIGFVIRQLKMKTPMLNFRIFSISQFTLSIVVFCTIIFAMYSVMIPVPIYLQTVRGLTPLESGLIMMPGSILMGLLMPVNGTLYDKFGFKPLLWIGFPLMIIASIMLSNFTMTTSFTFVCIAYILRMVGVGIVQLPMQTNALNALSEEEVTHGSAMASTLQQVVGAISTSLIVSIISSRAASHGKAMMVTAMERGQAITEDIKAKISMEAMVAGNNDAFLMSIGVAVLGLIIGLFIKNRIGGGKGHHGV</sequence>
<dbReference type="InterPro" id="IPR011701">
    <property type="entry name" value="MFS"/>
</dbReference>
<dbReference type="PANTHER" id="PTHR42718">
    <property type="entry name" value="MAJOR FACILITATOR SUPERFAMILY MULTIDRUG TRANSPORTER MFSC"/>
    <property type="match status" value="1"/>
</dbReference>
<evidence type="ECO:0000256" key="2">
    <source>
        <dbReference type="ARBA" id="ARBA00008537"/>
    </source>
</evidence>
<name>A0ABW8HQW6_9BACL</name>
<evidence type="ECO:0000256" key="1">
    <source>
        <dbReference type="ARBA" id="ARBA00004651"/>
    </source>
</evidence>
<feature type="transmembrane region" description="Helical" evidence="8">
    <location>
        <begin position="74"/>
        <end position="94"/>
    </location>
</feature>
<dbReference type="Gene3D" id="1.20.1720.10">
    <property type="entry name" value="Multidrug resistance protein D"/>
    <property type="match status" value="1"/>
</dbReference>
<feature type="transmembrane region" description="Helical" evidence="8">
    <location>
        <begin position="212"/>
        <end position="229"/>
    </location>
</feature>
<feature type="transmembrane region" description="Helical" evidence="8">
    <location>
        <begin position="265"/>
        <end position="284"/>
    </location>
</feature>